<dbReference type="PROSITE" id="PS51257">
    <property type="entry name" value="PROKAR_LIPOPROTEIN"/>
    <property type="match status" value="1"/>
</dbReference>
<evidence type="ECO:0000313" key="1">
    <source>
        <dbReference type="EMBL" id="RBN49620.1"/>
    </source>
</evidence>
<name>A0A366AXM9_9FLAO</name>
<evidence type="ECO:0008006" key="3">
    <source>
        <dbReference type="Google" id="ProtNLM"/>
    </source>
</evidence>
<sequence>MKNILALILLIFVSCSKTEQKKEVSKKEQQIDKYFLADLELESEEEKITLLSILKNTSKDSIILVMRDYLLNTENDSIPYKDIINKISQKYKISNNKVASIIFSYKYEMLTKDDITNEFIENESNYQQQTSNADSESNPY</sequence>
<dbReference type="OrthoDB" id="1365974at2"/>
<comment type="caution">
    <text evidence="1">The sequence shown here is derived from an EMBL/GenBank/DDBJ whole genome shotgun (WGS) entry which is preliminary data.</text>
</comment>
<dbReference type="RefSeq" id="WP_113636387.1">
    <property type="nucleotide sequence ID" value="NZ_QNUX01000011.1"/>
</dbReference>
<reference evidence="1 2" key="1">
    <citation type="submission" date="2018-07" db="EMBL/GenBank/DDBJ databases">
        <title>Complete genome sequence of Flavobacterium psychrolimnae LMG 22018.</title>
        <authorList>
            <person name="Kim D.-U."/>
        </authorList>
    </citation>
    <scope>NUCLEOTIDE SEQUENCE [LARGE SCALE GENOMIC DNA]</scope>
    <source>
        <strain evidence="1 2">LMG 22018</strain>
    </source>
</reference>
<gene>
    <name evidence="1" type="ORF">DR980_11775</name>
</gene>
<keyword evidence="2" id="KW-1185">Reference proteome</keyword>
<protein>
    <recommendedName>
        <fullName evidence="3">DUF4296 domain-containing protein</fullName>
    </recommendedName>
</protein>
<evidence type="ECO:0000313" key="2">
    <source>
        <dbReference type="Proteomes" id="UP000253676"/>
    </source>
</evidence>
<organism evidence="1 2">
    <name type="scientific">Flavobacterium psychrolimnae</name>
    <dbReference type="NCBI Taxonomy" id="249351"/>
    <lineage>
        <taxon>Bacteria</taxon>
        <taxon>Pseudomonadati</taxon>
        <taxon>Bacteroidota</taxon>
        <taxon>Flavobacteriia</taxon>
        <taxon>Flavobacteriales</taxon>
        <taxon>Flavobacteriaceae</taxon>
        <taxon>Flavobacterium</taxon>
    </lineage>
</organism>
<dbReference type="AlphaFoldDB" id="A0A366AXM9"/>
<dbReference type="EMBL" id="QNUX01000011">
    <property type="protein sequence ID" value="RBN49620.1"/>
    <property type="molecule type" value="Genomic_DNA"/>
</dbReference>
<dbReference type="Proteomes" id="UP000253676">
    <property type="component" value="Unassembled WGS sequence"/>
</dbReference>
<accession>A0A366AXM9</accession>
<proteinExistence type="predicted"/>